<comment type="similarity">
    <text evidence="1 4">Belongs to the universal ribosomal protein uL29 family.</text>
</comment>
<evidence type="ECO:0000313" key="7">
    <source>
        <dbReference type="Proteomes" id="UP000067738"/>
    </source>
</evidence>
<dbReference type="AlphaFoldDB" id="A0A0U3EAZ0"/>
<keyword evidence="5" id="KW-0175">Coiled coil</keyword>
<dbReference type="GeneID" id="26736623"/>
<reference evidence="6 7" key="1">
    <citation type="submission" date="2015-04" db="EMBL/GenBank/DDBJ databases">
        <title>The complete genome sequence of the rumen methanogen Methanobrevibacter millerae SM9.</title>
        <authorList>
            <person name="Leahy S.C."/>
            <person name="Kelly W.J."/>
            <person name="Pacheco D.M."/>
            <person name="Li D."/>
            <person name="Altermann E."/>
            <person name="Attwood G.T."/>
        </authorList>
    </citation>
    <scope>NUCLEOTIDE SEQUENCE [LARGE SCALE GENOMIC DNA]</scope>
    <source>
        <strain evidence="6 7">SM9</strain>
    </source>
</reference>
<dbReference type="Gene3D" id="1.10.287.310">
    <property type="match status" value="1"/>
</dbReference>
<keyword evidence="7" id="KW-1185">Reference proteome</keyword>
<protein>
    <recommendedName>
        <fullName evidence="4">Large ribosomal subunit protein uL29</fullName>
    </recommendedName>
</protein>
<dbReference type="GO" id="GO:1990904">
    <property type="term" value="C:ribonucleoprotein complex"/>
    <property type="evidence" value="ECO:0007669"/>
    <property type="project" value="UniProtKB-KW"/>
</dbReference>
<dbReference type="PATRIC" id="fig|230361.4.peg.1741"/>
<dbReference type="RefSeq" id="WP_058739681.1">
    <property type="nucleotide sequence ID" value="NZ_CP011266.1"/>
</dbReference>
<evidence type="ECO:0000313" key="6">
    <source>
        <dbReference type="EMBL" id="ALT69448.1"/>
    </source>
</evidence>
<dbReference type="Pfam" id="PF00831">
    <property type="entry name" value="Ribosomal_L29"/>
    <property type="match status" value="1"/>
</dbReference>
<dbReference type="CDD" id="cd00427">
    <property type="entry name" value="Ribosomal_L29_HIP"/>
    <property type="match status" value="1"/>
</dbReference>
<evidence type="ECO:0000256" key="4">
    <source>
        <dbReference type="HAMAP-Rule" id="MF_00374"/>
    </source>
</evidence>
<dbReference type="EMBL" id="CP011266">
    <property type="protein sequence ID" value="ALT69448.1"/>
    <property type="molecule type" value="Genomic_DNA"/>
</dbReference>
<dbReference type="KEGG" id="mmil:sm9_1681"/>
<evidence type="ECO:0000256" key="3">
    <source>
        <dbReference type="ARBA" id="ARBA00023274"/>
    </source>
</evidence>
<proteinExistence type="inferred from homology"/>
<sequence>MAILRSKEIWDMEVDEIQEKLVELRTELSKNVSKSAAAGVNENPGKIRELKRTIARVLTILNEKQKEN</sequence>
<dbReference type="InterPro" id="IPR018254">
    <property type="entry name" value="Ribosomal_uL29_CS"/>
</dbReference>
<evidence type="ECO:0000256" key="1">
    <source>
        <dbReference type="ARBA" id="ARBA00009254"/>
    </source>
</evidence>
<accession>A0A0U3EAZ0</accession>
<dbReference type="HAMAP" id="MF_00374">
    <property type="entry name" value="Ribosomal_uL29"/>
    <property type="match status" value="1"/>
</dbReference>
<evidence type="ECO:0000256" key="2">
    <source>
        <dbReference type="ARBA" id="ARBA00022980"/>
    </source>
</evidence>
<dbReference type="GO" id="GO:0005840">
    <property type="term" value="C:ribosome"/>
    <property type="evidence" value="ECO:0007669"/>
    <property type="project" value="UniProtKB-KW"/>
</dbReference>
<organism evidence="6 7">
    <name type="scientific">Methanobrevibacter millerae</name>
    <dbReference type="NCBI Taxonomy" id="230361"/>
    <lineage>
        <taxon>Archaea</taxon>
        <taxon>Methanobacteriati</taxon>
        <taxon>Methanobacteriota</taxon>
        <taxon>Methanomada group</taxon>
        <taxon>Methanobacteria</taxon>
        <taxon>Methanobacteriales</taxon>
        <taxon>Methanobacteriaceae</taxon>
        <taxon>Methanobrevibacter</taxon>
    </lineage>
</organism>
<dbReference type="NCBIfam" id="TIGR00012">
    <property type="entry name" value="L29"/>
    <property type="match status" value="1"/>
</dbReference>
<dbReference type="OrthoDB" id="11736at2157"/>
<keyword evidence="3 4" id="KW-0687">Ribonucleoprotein</keyword>
<dbReference type="SUPFAM" id="SSF46561">
    <property type="entry name" value="Ribosomal protein L29 (L29p)"/>
    <property type="match status" value="1"/>
</dbReference>
<dbReference type="InterPro" id="IPR036049">
    <property type="entry name" value="Ribosomal_uL29_sf"/>
</dbReference>
<dbReference type="Proteomes" id="UP000067738">
    <property type="component" value="Chromosome"/>
</dbReference>
<evidence type="ECO:0000256" key="5">
    <source>
        <dbReference type="SAM" id="Coils"/>
    </source>
</evidence>
<dbReference type="GO" id="GO:0003735">
    <property type="term" value="F:structural constituent of ribosome"/>
    <property type="evidence" value="ECO:0007669"/>
    <property type="project" value="InterPro"/>
</dbReference>
<gene>
    <name evidence="4" type="primary">rpl29</name>
    <name evidence="6" type="ORF">sm9_1681</name>
</gene>
<dbReference type="PROSITE" id="PS00579">
    <property type="entry name" value="RIBOSOMAL_L29"/>
    <property type="match status" value="1"/>
</dbReference>
<name>A0A0U3EAZ0_9EURY</name>
<keyword evidence="2 4" id="KW-0689">Ribosomal protein</keyword>
<feature type="coiled-coil region" evidence="5">
    <location>
        <begin position="7"/>
        <end position="67"/>
    </location>
</feature>
<dbReference type="InterPro" id="IPR001854">
    <property type="entry name" value="Ribosomal_uL29"/>
</dbReference>
<dbReference type="GO" id="GO:0006412">
    <property type="term" value="P:translation"/>
    <property type="evidence" value="ECO:0007669"/>
    <property type="project" value="UniProtKB-UniRule"/>
</dbReference>